<sequence length="698" mass="77924">MEGTAGTFKGSRRAPSPAPSIEYIHKRPLPTPKGYIRPHPPIPSSVRAAAASTPTINTTTLSRPSTGTGSSTSLPIASSVSSRPSPHPTPPPYTSRIYGFDDSSSRCPTSWQPRPTVKAPAKPHSSPPSPPSLANLPAEVLGALFRTISILLPVPIPEKYAYVRSLSVVCRSWRTVILSMPWLWSILSIRVSDTTSRPTPPDVGTFLARSKIHPLSISLAYNKALTPSSKQDKFPNAMNDVLRVLLAHIHHWRSISFHFAGLPPKLEFPDLGVLTPAEEVGFKRGHGVGTGSFDSSTGLLKANGGRRRPLRAALLRRFDLTGSSWFYFPSPQTQWINSILSSSPFLTTFRGNGEFPLTHLALPWSQLTHLHLVNDISLLKALDILEEAYALVECYLLRIKSLDSEVTQRPNTDPQALLNSRLNSPRRILAPRLRTLAIVAKVPIDKIFQSATFPSLTSLAINCAPNITLDYSTFMGFLIRSACNIQTFCLQPSCVDSDELALYLAHIGPTLRELYIRTTDTMFRPFGVISRDVIRRLTKRKGYLDLPWVEDEEILCPGLEVLVLERCLEAELIDGELSEMVESRWRIYHPLPRPTLLPPSPIKLQRLQKLQKASSTTTKIIKSDIAKLRLVEVVLTDDTRYHRYDEEKLRMIFNEGLEGCVGRVPDDRWLKGTGSMLYEGLLFSTYPLYQHYMYPRSV</sequence>
<evidence type="ECO:0000313" key="1">
    <source>
        <dbReference type="EMBL" id="TFK62364.1"/>
    </source>
</evidence>
<gene>
    <name evidence="1" type="ORF">BDN72DRAFT_848788</name>
</gene>
<proteinExistence type="predicted"/>
<reference evidence="1 2" key="1">
    <citation type="journal article" date="2019" name="Nat. Ecol. Evol.">
        <title>Megaphylogeny resolves global patterns of mushroom evolution.</title>
        <authorList>
            <person name="Varga T."/>
            <person name="Krizsan K."/>
            <person name="Foldi C."/>
            <person name="Dima B."/>
            <person name="Sanchez-Garcia M."/>
            <person name="Sanchez-Ramirez S."/>
            <person name="Szollosi G.J."/>
            <person name="Szarkandi J.G."/>
            <person name="Papp V."/>
            <person name="Albert L."/>
            <person name="Andreopoulos W."/>
            <person name="Angelini C."/>
            <person name="Antonin V."/>
            <person name="Barry K.W."/>
            <person name="Bougher N.L."/>
            <person name="Buchanan P."/>
            <person name="Buyck B."/>
            <person name="Bense V."/>
            <person name="Catcheside P."/>
            <person name="Chovatia M."/>
            <person name="Cooper J."/>
            <person name="Damon W."/>
            <person name="Desjardin D."/>
            <person name="Finy P."/>
            <person name="Geml J."/>
            <person name="Haridas S."/>
            <person name="Hughes K."/>
            <person name="Justo A."/>
            <person name="Karasinski D."/>
            <person name="Kautmanova I."/>
            <person name="Kiss B."/>
            <person name="Kocsube S."/>
            <person name="Kotiranta H."/>
            <person name="LaButti K.M."/>
            <person name="Lechner B.E."/>
            <person name="Liimatainen K."/>
            <person name="Lipzen A."/>
            <person name="Lukacs Z."/>
            <person name="Mihaltcheva S."/>
            <person name="Morgado L.N."/>
            <person name="Niskanen T."/>
            <person name="Noordeloos M.E."/>
            <person name="Ohm R.A."/>
            <person name="Ortiz-Santana B."/>
            <person name="Ovrebo C."/>
            <person name="Racz N."/>
            <person name="Riley R."/>
            <person name="Savchenko A."/>
            <person name="Shiryaev A."/>
            <person name="Soop K."/>
            <person name="Spirin V."/>
            <person name="Szebenyi C."/>
            <person name="Tomsovsky M."/>
            <person name="Tulloss R.E."/>
            <person name="Uehling J."/>
            <person name="Grigoriev I.V."/>
            <person name="Vagvolgyi C."/>
            <person name="Papp T."/>
            <person name="Martin F.M."/>
            <person name="Miettinen O."/>
            <person name="Hibbett D.S."/>
            <person name="Nagy L.G."/>
        </authorList>
    </citation>
    <scope>NUCLEOTIDE SEQUENCE [LARGE SCALE GENOMIC DNA]</scope>
    <source>
        <strain evidence="1 2">NL-1719</strain>
    </source>
</reference>
<protein>
    <submittedName>
        <fullName evidence="1">Uncharacterized protein</fullName>
    </submittedName>
</protein>
<dbReference type="Proteomes" id="UP000308600">
    <property type="component" value="Unassembled WGS sequence"/>
</dbReference>
<keyword evidence="2" id="KW-1185">Reference proteome</keyword>
<dbReference type="EMBL" id="ML208587">
    <property type="protein sequence ID" value="TFK62364.1"/>
    <property type="molecule type" value="Genomic_DNA"/>
</dbReference>
<accession>A0ACD3A9S3</accession>
<name>A0ACD3A9S3_9AGAR</name>
<evidence type="ECO:0000313" key="2">
    <source>
        <dbReference type="Proteomes" id="UP000308600"/>
    </source>
</evidence>
<organism evidence="1 2">
    <name type="scientific">Pluteus cervinus</name>
    <dbReference type="NCBI Taxonomy" id="181527"/>
    <lineage>
        <taxon>Eukaryota</taxon>
        <taxon>Fungi</taxon>
        <taxon>Dikarya</taxon>
        <taxon>Basidiomycota</taxon>
        <taxon>Agaricomycotina</taxon>
        <taxon>Agaricomycetes</taxon>
        <taxon>Agaricomycetidae</taxon>
        <taxon>Agaricales</taxon>
        <taxon>Pluteineae</taxon>
        <taxon>Pluteaceae</taxon>
        <taxon>Pluteus</taxon>
    </lineage>
</organism>